<dbReference type="RefSeq" id="WP_044833135.1">
    <property type="nucleotide sequence ID" value="NZ_CP059735.1"/>
</dbReference>
<name>A0AAF0C1L1_9GAMM</name>
<protein>
    <submittedName>
        <fullName evidence="1">Uncharacterized protein</fullName>
    </submittedName>
</protein>
<dbReference type="Proteomes" id="UP000032568">
    <property type="component" value="Chromosome"/>
</dbReference>
<gene>
    <name evidence="1" type="ORF">SG35_028500</name>
</gene>
<dbReference type="AlphaFoldDB" id="A0AAF0C1L1"/>
<reference evidence="1 2" key="2">
    <citation type="journal article" date="2022" name="Mar. Drugs">
        <title>Bioassay-Guided Fractionation Leads to the Detection of Cholic Acid Generated by the Rare Thalassomonas sp.</title>
        <authorList>
            <person name="Pheiffer F."/>
            <person name="Schneider Y.K."/>
            <person name="Hansen E.H."/>
            <person name="Andersen J.H."/>
            <person name="Isaksson J."/>
            <person name="Busche T."/>
            <person name="R C."/>
            <person name="Kalinowski J."/>
            <person name="Zyl L.V."/>
            <person name="Trindade M."/>
        </authorList>
    </citation>
    <scope>NUCLEOTIDE SEQUENCE [LARGE SCALE GENOMIC DNA]</scope>
    <source>
        <strain evidence="1 2">A5K-106</strain>
    </source>
</reference>
<evidence type="ECO:0000313" key="1">
    <source>
        <dbReference type="EMBL" id="WDD99111.1"/>
    </source>
</evidence>
<proteinExistence type="predicted"/>
<evidence type="ECO:0000313" key="2">
    <source>
        <dbReference type="Proteomes" id="UP000032568"/>
    </source>
</evidence>
<dbReference type="EMBL" id="CP059735">
    <property type="protein sequence ID" value="WDD99111.1"/>
    <property type="molecule type" value="Genomic_DNA"/>
</dbReference>
<keyword evidence="2" id="KW-1185">Reference proteome</keyword>
<organism evidence="1 2">
    <name type="scientific">Thalassomonas actiniarum</name>
    <dbReference type="NCBI Taxonomy" id="485447"/>
    <lineage>
        <taxon>Bacteria</taxon>
        <taxon>Pseudomonadati</taxon>
        <taxon>Pseudomonadota</taxon>
        <taxon>Gammaproteobacteria</taxon>
        <taxon>Alteromonadales</taxon>
        <taxon>Colwelliaceae</taxon>
        <taxon>Thalassomonas</taxon>
    </lineage>
</organism>
<accession>A0AAF0C1L1</accession>
<dbReference type="KEGG" id="tact:SG35_028500"/>
<sequence length="70" mass="8163">MTDLKQELAAVRAELKKHPLDDFKNDILELVSQHGASQQEVVIWLEVYKDISITQSTLSRRLSRWKAQQE</sequence>
<reference evidence="1 2" key="1">
    <citation type="journal article" date="2015" name="Genome Announc.">
        <title>Draft Genome Sequences of Marine Isolates of Thalassomonas viridans and Thalassomonas actiniarum.</title>
        <authorList>
            <person name="Olonade I."/>
            <person name="van Zyl L.J."/>
            <person name="Trindade M."/>
        </authorList>
    </citation>
    <scope>NUCLEOTIDE SEQUENCE [LARGE SCALE GENOMIC DNA]</scope>
    <source>
        <strain evidence="1 2">A5K-106</strain>
    </source>
</reference>